<dbReference type="AlphaFoldDB" id="A0A1B2F016"/>
<evidence type="ECO:0000313" key="2">
    <source>
        <dbReference type="EMBL" id="ANY85528.1"/>
    </source>
</evidence>
<gene>
    <name evidence="2" type="ORF">BB934_45760</name>
</gene>
<keyword evidence="1" id="KW-0812">Transmembrane</keyword>
<keyword evidence="2" id="KW-0614">Plasmid</keyword>
<evidence type="ECO:0000256" key="1">
    <source>
        <dbReference type="SAM" id="Phobius"/>
    </source>
</evidence>
<proteinExistence type="predicted"/>
<keyword evidence="1" id="KW-0472">Membrane</keyword>
<name>A0A1B2F016_9HYPH</name>
<dbReference type="KEGG" id="moc:BB934_45760"/>
<feature type="transmembrane region" description="Helical" evidence="1">
    <location>
        <begin position="234"/>
        <end position="252"/>
    </location>
</feature>
<protein>
    <submittedName>
        <fullName evidence="2">Uncharacterized protein</fullName>
    </submittedName>
</protein>
<organism evidence="2">
    <name type="scientific">Microvirga ossetica</name>
    <dbReference type="NCBI Taxonomy" id="1882682"/>
    <lineage>
        <taxon>Bacteria</taxon>
        <taxon>Pseudomonadati</taxon>
        <taxon>Pseudomonadota</taxon>
        <taxon>Alphaproteobacteria</taxon>
        <taxon>Hyphomicrobiales</taxon>
        <taxon>Methylobacteriaceae</taxon>
        <taxon>Microvirga</taxon>
    </lineage>
</organism>
<accession>A0A1B2F016</accession>
<dbReference type="RefSeq" id="WP_099516297.1">
    <property type="nucleotide sequence ID" value="NZ_CP016621.1"/>
</dbReference>
<sequence length="261" mass="28169">MGDFEQAKRIKAIQDFFGLSPERANKVLAFAAAQGINVDDIYAISLFMNEGIIQVADDLPKKLDVQGKRNAALVAKTIDDKLAALPITITERLEGAGPLLAKSVEKAIEKADKREYRMDQRKMTGLIGGFALGGVMLAVVSAFGGYSVHDGHAIARTARAQMLADAPGADTLIALGQINDMDRTIRQQCTSETITVENGQRTCTVEVALDAPAVPGKGGAVSFSLMQWLEMVPIQRLFLFGLIGLVVAFMAGRFSPRKPRY</sequence>
<reference evidence="2" key="1">
    <citation type="submission" date="2016-07" db="EMBL/GenBank/DDBJ databases">
        <title>Microvirga ossetica sp. nov. a new species of rhizobia isolated from root nodules of the legume species Vicia alpestris Steven originated from North Ossetia region in the Caucasus.</title>
        <authorList>
            <person name="Safronova V.I."/>
            <person name="Kuznetsova I.G."/>
            <person name="Sazanova A.L."/>
            <person name="Belimov A."/>
            <person name="Andronov E."/>
            <person name="Osledkin Y.S."/>
            <person name="Onishchuk O.P."/>
            <person name="Kurchak O.N."/>
            <person name="Shaposhnikov A.I."/>
            <person name="Willems A."/>
            <person name="Tikhonovich I.A."/>
        </authorList>
    </citation>
    <scope>NUCLEOTIDE SEQUENCE [LARGE SCALE GENOMIC DNA]</scope>
    <source>
        <strain evidence="2">V5/3M</strain>
        <plasmid evidence="2">unnamed5</plasmid>
    </source>
</reference>
<geneLocation type="plasmid" evidence="2">
    <name>unnamed5</name>
</geneLocation>
<dbReference type="EMBL" id="CP016621">
    <property type="protein sequence ID" value="ANY85528.1"/>
    <property type="molecule type" value="Genomic_DNA"/>
</dbReference>
<feature type="transmembrane region" description="Helical" evidence="1">
    <location>
        <begin position="123"/>
        <end position="143"/>
    </location>
</feature>
<keyword evidence="1" id="KW-1133">Transmembrane helix</keyword>